<evidence type="ECO:0008006" key="15">
    <source>
        <dbReference type="Google" id="ProtNLM"/>
    </source>
</evidence>
<keyword evidence="3 8" id="KW-0812">Transmembrane</keyword>
<dbReference type="EMBL" id="CAJOBJ010064947">
    <property type="protein sequence ID" value="CAF4434363.1"/>
    <property type="molecule type" value="Genomic_DNA"/>
</dbReference>
<evidence type="ECO:0000256" key="3">
    <source>
        <dbReference type="ARBA" id="ARBA00022692"/>
    </source>
</evidence>
<feature type="transmembrane region" description="Helical" evidence="8">
    <location>
        <begin position="16"/>
        <end position="40"/>
    </location>
</feature>
<comment type="subcellular location">
    <subcellularLocation>
        <location evidence="1">Membrane</location>
        <topology evidence="1">Multi-pass membrane protein</topology>
    </subcellularLocation>
</comment>
<dbReference type="GO" id="GO:0003881">
    <property type="term" value="F:CDP-diacylglycerol-inositol 3-phosphatidyltransferase activity"/>
    <property type="evidence" value="ECO:0007669"/>
    <property type="project" value="TreeGrafter"/>
</dbReference>
<protein>
    <recommendedName>
        <fullName evidence="15">CDP-diacylglycerol--inositol 3-phosphatidyltransferase</fullName>
    </recommendedName>
</protein>
<keyword evidence="2" id="KW-0808">Transferase</keyword>
<dbReference type="GO" id="GO:0016020">
    <property type="term" value="C:membrane"/>
    <property type="evidence" value="ECO:0007669"/>
    <property type="project" value="UniProtKB-SubCell"/>
</dbReference>
<evidence type="ECO:0000256" key="8">
    <source>
        <dbReference type="SAM" id="Phobius"/>
    </source>
</evidence>
<evidence type="ECO:0000256" key="7">
    <source>
        <dbReference type="ARBA" id="ARBA00023264"/>
    </source>
</evidence>
<dbReference type="Gene3D" id="1.20.120.1760">
    <property type="match status" value="1"/>
</dbReference>
<evidence type="ECO:0000313" key="12">
    <source>
        <dbReference type="EMBL" id="CAF4434363.1"/>
    </source>
</evidence>
<dbReference type="Proteomes" id="UP000681967">
    <property type="component" value="Unassembled WGS sequence"/>
</dbReference>
<evidence type="ECO:0000256" key="1">
    <source>
        <dbReference type="ARBA" id="ARBA00004141"/>
    </source>
</evidence>
<name>A0A8S2W6Q5_9BILA</name>
<accession>A0A8S2W6Q5</accession>
<sequence length="51" mass="5958">TKFGAMFDMLIDRCSTMCLCFVLAMFYPSWALFFQLWAAIDVASHWLHLHA</sequence>
<gene>
    <name evidence="9" type="ORF">BYL167_LOCUS27765</name>
    <name evidence="10" type="ORF">BYL167_LOCUS27779</name>
    <name evidence="12" type="ORF">GIL414_LOCUS31675</name>
    <name evidence="13" type="ORF">GIL414_LOCUS31714</name>
    <name evidence="11" type="ORF">SMN809_LOCUS31126</name>
</gene>
<evidence type="ECO:0000256" key="6">
    <source>
        <dbReference type="ARBA" id="ARBA00023136"/>
    </source>
</evidence>
<dbReference type="Proteomes" id="UP000676336">
    <property type="component" value="Unassembled WGS sequence"/>
</dbReference>
<evidence type="ECO:0000313" key="11">
    <source>
        <dbReference type="EMBL" id="CAF4416025.1"/>
    </source>
</evidence>
<dbReference type="EMBL" id="CAJOBH010037068">
    <property type="protein sequence ID" value="CAF4308208.1"/>
    <property type="molecule type" value="Genomic_DNA"/>
</dbReference>
<feature type="non-terminal residue" evidence="12">
    <location>
        <position position="1"/>
    </location>
</feature>
<dbReference type="AlphaFoldDB" id="A0A8S2W6Q5"/>
<dbReference type="InterPro" id="IPR043130">
    <property type="entry name" value="CDP-OH_PTrfase_TM_dom"/>
</dbReference>
<dbReference type="EMBL" id="CAJOBH010037138">
    <property type="protein sequence ID" value="CAF4308592.1"/>
    <property type="molecule type" value="Genomic_DNA"/>
</dbReference>
<keyword evidence="5" id="KW-0443">Lipid metabolism</keyword>
<dbReference type="EMBL" id="CAJOBJ010065101">
    <property type="protein sequence ID" value="CAF4435155.1"/>
    <property type="molecule type" value="Genomic_DNA"/>
</dbReference>
<dbReference type="PANTHER" id="PTHR15362:SF4">
    <property type="entry name" value="CDP-DIACYLGLYCEROL--INOSITOL 3-PHOSPHATIDYLTRANSFERASE"/>
    <property type="match status" value="1"/>
</dbReference>
<dbReference type="GO" id="GO:0005794">
    <property type="term" value="C:Golgi apparatus"/>
    <property type="evidence" value="ECO:0007669"/>
    <property type="project" value="TreeGrafter"/>
</dbReference>
<keyword evidence="7" id="KW-1208">Phospholipid metabolism</keyword>
<dbReference type="GO" id="GO:0006661">
    <property type="term" value="P:phosphatidylinositol biosynthetic process"/>
    <property type="evidence" value="ECO:0007669"/>
    <property type="project" value="TreeGrafter"/>
</dbReference>
<keyword evidence="6 8" id="KW-0472">Membrane</keyword>
<keyword evidence="4 8" id="KW-1133">Transmembrane helix</keyword>
<evidence type="ECO:0000256" key="5">
    <source>
        <dbReference type="ARBA" id="ARBA00023098"/>
    </source>
</evidence>
<evidence type="ECO:0000256" key="2">
    <source>
        <dbReference type="ARBA" id="ARBA00022679"/>
    </source>
</evidence>
<evidence type="ECO:0000313" key="13">
    <source>
        <dbReference type="EMBL" id="CAF4435155.1"/>
    </source>
</evidence>
<evidence type="ECO:0000313" key="9">
    <source>
        <dbReference type="EMBL" id="CAF4308208.1"/>
    </source>
</evidence>
<evidence type="ECO:0000313" key="14">
    <source>
        <dbReference type="Proteomes" id="UP000681720"/>
    </source>
</evidence>
<dbReference type="EMBL" id="CAJOBI010061142">
    <property type="protein sequence ID" value="CAF4416025.1"/>
    <property type="molecule type" value="Genomic_DNA"/>
</dbReference>
<dbReference type="Proteomes" id="UP000681720">
    <property type="component" value="Unassembled WGS sequence"/>
</dbReference>
<organism evidence="12 14">
    <name type="scientific">Rotaria magnacalcarata</name>
    <dbReference type="NCBI Taxonomy" id="392030"/>
    <lineage>
        <taxon>Eukaryota</taxon>
        <taxon>Metazoa</taxon>
        <taxon>Spiralia</taxon>
        <taxon>Gnathifera</taxon>
        <taxon>Rotifera</taxon>
        <taxon>Eurotatoria</taxon>
        <taxon>Bdelloidea</taxon>
        <taxon>Philodinida</taxon>
        <taxon>Philodinidae</taxon>
        <taxon>Rotaria</taxon>
    </lineage>
</organism>
<proteinExistence type="predicted"/>
<evidence type="ECO:0000313" key="10">
    <source>
        <dbReference type="EMBL" id="CAF4308592.1"/>
    </source>
</evidence>
<evidence type="ECO:0000256" key="4">
    <source>
        <dbReference type="ARBA" id="ARBA00022989"/>
    </source>
</evidence>
<dbReference type="PANTHER" id="PTHR15362">
    <property type="entry name" value="PHOSPHATIDYLINOSITOL SYNTHASE"/>
    <property type="match status" value="1"/>
</dbReference>
<reference evidence="12" key="1">
    <citation type="submission" date="2021-02" db="EMBL/GenBank/DDBJ databases">
        <authorList>
            <person name="Nowell W R."/>
        </authorList>
    </citation>
    <scope>NUCLEOTIDE SEQUENCE</scope>
</reference>
<comment type="caution">
    <text evidence="12">The sequence shown here is derived from an EMBL/GenBank/DDBJ whole genome shotgun (WGS) entry which is preliminary data.</text>
</comment>